<feature type="region of interest" description="Disordered" evidence="7">
    <location>
        <begin position="589"/>
        <end position="608"/>
    </location>
</feature>
<evidence type="ECO:0000256" key="3">
    <source>
        <dbReference type="ARBA" id="ARBA00023155"/>
    </source>
</evidence>
<comment type="subcellular location">
    <subcellularLocation>
        <location evidence="1 5 6">Nucleus</location>
    </subcellularLocation>
</comment>
<keyword evidence="3 5" id="KW-0371">Homeobox</keyword>
<dbReference type="InterPro" id="IPR009057">
    <property type="entry name" value="Homeodomain-like_sf"/>
</dbReference>
<keyword evidence="2 5" id="KW-0238">DNA-binding</keyword>
<keyword evidence="8" id="KW-0812">Transmembrane</keyword>
<proteinExistence type="predicted"/>
<evidence type="ECO:0000259" key="9">
    <source>
        <dbReference type="PROSITE" id="PS50071"/>
    </source>
</evidence>
<feature type="domain" description="Homeobox" evidence="9">
    <location>
        <begin position="110"/>
        <end position="161"/>
    </location>
</feature>
<dbReference type="SMART" id="SM00389">
    <property type="entry name" value="HOX"/>
    <property type="match status" value="2"/>
</dbReference>
<sequence>MGKTICYVSFPSQLAKERIYRSKSVPTDTVLTKLPGLQVMQNIADSTVSVPNGVVSVYPSPRSSKFESSMDLVPARSFVGYLDGTSGIKQDNCAQFRGYKTFSSASLFQMSPAQLVVLERVFSMTQAPTSAQFQHLSDRLSIPRSAVMAWFQRKRSQLRKEKFIDLVSPAKSLPVINTKPTIYPDNSFTTSAQSISEAGLREVNGKGAMSIAFLLFICFSLAIIVVVEMKLPSINCIVEATEYSTTPSSNHLQNANRLLDSTVALAPIRSVDNNNTDMTTTKIELSDVVNKGRIGSLYHPPISPPPSALGLLALGAQVTATHSQSCNSNSLTYTHILDSTSVSSSIFTSAASGSSGARLVGGGVGGVDAVGGALGQVMSRDLPPYHTAYPRRHSPNILASDLSGLAASSSADNRPLVEQRFLAPPTSGTIRATKAQLKVLQKIFTENQMPSGAMHNAIAEKIGMSRNTVRNWFQNQRAKTRRLQLEATAAAVTTGRGVESYDSASDVGSNVGSNLGSLLGSNVGGSNVDSRYALSDVSSNVGSHISNLVYPVQRPPPPPQAYRTQQPHFQNSRIQPQLVDAQHQQQHNQYHGYHQQYAPPLPPSQIERSHNQDVQPFQQYPHQNMDLSAGIMDPKSVGNTNNIISTSSGTRSSVMRIDALI</sequence>
<comment type="caution">
    <text evidence="10">The sequence shown here is derived from an EMBL/GenBank/DDBJ whole genome shotgun (WGS) entry which is preliminary data.</text>
</comment>
<dbReference type="PROSITE" id="PS00027">
    <property type="entry name" value="HOMEOBOX_1"/>
    <property type="match status" value="1"/>
</dbReference>
<evidence type="ECO:0000256" key="8">
    <source>
        <dbReference type="SAM" id="Phobius"/>
    </source>
</evidence>
<organism evidence="10 11">
    <name type="scientific">Physocladia obscura</name>
    <dbReference type="NCBI Taxonomy" id="109957"/>
    <lineage>
        <taxon>Eukaryota</taxon>
        <taxon>Fungi</taxon>
        <taxon>Fungi incertae sedis</taxon>
        <taxon>Chytridiomycota</taxon>
        <taxon>Chytridiomycota incertae sedis</taxon>
        <taxon>Chytridiomycetes</taxon>
        <taxon>Chytridiales</taxon>
        <taxon>Chytriomycetaceae</taxon>
        <taxon>Physocladia</taxon>
    </lineage>
</organism>
<accession>A0AAD5XCH2</accession>
<keyword evidence="11" id="KW-1185">Reference proteome</keyword>
<protein>
    <recommendedName>
        <fullName evidence="9">Homeobox domain-containing protein</fullName>
    </recommendedName>
</protein>
<evidence type="ECO:0000256" key="4">
    <source>
        <dbReference type="ARBA" id="ARBA00023242"/>
    </source>
</evidence>
<evidence type="ECO:0000256" key="1">
    <source>
        <dbReference type="ARBA" id="ARBA00004123"/>
    </source>
</evidence>
<dbReference type="GO" id="GO:0000981">
    <property type="term" value="F:DNA-binding transcription factor activity, RNA polymerase II-specific"/>
    <property type="evidence" value="ECO:0007669"/>
    <property type="project" value="InterPro"/>
</dbReference>
<dbReference type="Proteomes" id="UP001211907">
    <property type="component" value="Unassembled WGS sequence"/>
</dbReference>
<dbReference type="InterPro" id="IPR001356">
    <property type="entry name" value="HD"/>
</dbReference>
<evidence type="ECO:0000313" key="11">
    <source>
        <dbReference type="Proteomes" id="UP001211907"/>
    </source>
</evidence>
<dbReference type="EMBL" id="JADGJH010001104">
    <property type="protein sequence ID" value="KAJ3118889.1"/>
    <property type="molecule type" value="Genomic_DNA"/>
</dbReference>
<evidence type="ECO:0000313" key="10">
    <source>
        <dbReference type="EMBL" id="KAJ3118889.1"/>
    </source>
</evidence>
<name>A0AAD5XCH2_9FUNG</name>
<feature type="transmembrane region" description="Helical" evidence="8">
    <location>
        <begin position="208"/>
        <end position="227"/>
    </location>
</feature>
<feature type="DNA-binding region" description="Homeobox" evidence="5">
    <location>
        <begin position="112"/>
        <end position="162"/>
    </location>
</feature>
<dbReference type="CDD" id="cd00086">
    <property type="entry name" value="homeodomain"/>
    <property type="match status" value="2"/>
</dbReference>
<evidence type="ECO:0000256" key="7">
    <source>
        <dbReference type="SAM" id="MobiDB-lite"/>
    </source>
</evidence>
<keyword evidence="4 5" id="KW-0539">Nucleus</keyword>
<dbReference type="PANTHER" id="PTHR24339">
    <property type="entry name" value="HOMEOBOX PROTEIN EMX-RELATED"/>
    <property type="match status" value="1"/>
</dbReference>
<dbReference type="Pfam" id="PF00046">
    <property type="entry name" value="Homeodomain"/>
    <property type="match status" value="2"/>
</dbReference>
<evidence type="ECO:0000256" key="5">
    <source>
        <dbReference type="PROSITE-ProRule" id="PRU00108"/>
    </source>
</evidence>
<evidence type="ECO:0000256" key="6">
    <source>
        <dbReference type="RuleBase" id="RU000682"/>
    </source>
</evidence>
<gene>
    <name evidence="10" type="ORF">HK100_000523</name>
</gene>
<feature type="domain" description="Homeobox" evidence="9">
    <location>
        <begin position="433"/>
        <end position="483"/>
    </location>
</feature>
<dbReference type="Gene3D" id="1.10.10.60">
    <property type="entry name" value="Homeodomain-like"/>
    <property type="match status" value="2"/>
</dbReference>
<keyword evidence="8" id="KW-1133">Transmembrane helix</keyword>
<dbReference type="PROSITE" id="PS50071">
    <property type="entry name" value="HOMEOBOX_2"/>
    <property type="match status" value="2"/>
</dbReference>
<dbReference type="PANTHER" id="PTHR24339:SF28">
    <property type="entry name" value="E5-RELATED"/>
    <property type="match status" value="1"/>
</dbReference>
<feature type="DNA-binding region" description="Homeobox" evidence="5">
    <location>
        <begin position="435"/>
        <end position="484"/>
    </location>
</feature>
<evidence type="ECO:0000256" key="2">
    <source>
        <dbReference type="ARBA" id="ARBA00023125"/>
    </source>
</evidence>
<dbReference type="SUPFAM" id="SSF46689">
    <property type="entry name" value="Homeodomain-like"/>
    <property type="match status" value="2"/>
</dbReference>
<dbReference type="GO" id="GO:0000978">
    <property type="term" value="F:RNA polymerase II cis-regulatory region sequence-specific DNA binding"/>
    <property type="evidence" value="ECO:0007669"/>
    <property type="project" value="TreeGrafter"/>
</dbReference>
<dbReference type="InterPro" id="IPR017970">
    <property type="entry name" value="Homeobox_CS"/>
</dbReference>
<reference evidence="10" key="1">
    <citation type="submission" date="2020-05" db="EMBL/GenBank/DDBJ databases">
        <title>Phylogenomic resolution of chytrid fungi.</title>
        <authorList>
            <person name="Stajich J.E."/>
            <person name="Amses K."/>
            <person name="Simmons R."/>
            <person name="Seto K."/>
            <person name="Myers J."/>
            <person name="Bonds A."/>
            <person name="Quandt C.A."/>
            <person name="Barry K."/>
            <person name="Liu P."/>
            <person name="Grigoriev I."/>
            <person name="Longcore J.E."/>
            <person name="James T.Y."/>
        </authorList>
    </citation>
    <scope>NUCLEOTIDE SEQUENCE</scope>
    <source>
        <strain evidence="10">JEL0513</strain>
    </source>
</reference>
<keyword evidence="8" id="KW-0472">Membrane</keyword>
<dbReference type="GO" id="GO:0005634">
    <property type="term" value="C:nucleus"/>
    <property type="evidence" value="ECO:0007669"/>
    <property type="project" value="UniProtKB-SubCell"/>
</dbReference>
<dbReference type="AlphaFoldDB" id="A0AAD5XCH2"/>
<dbReference type="InterPro" id="IPR050877">
    <property type="entry name" value="EMX-VAX-Noto_Homeobox_TFs"/>
</dbReference>